<feature type="domain" description="Alpha-D-phosphohexomutase alpha/beta/alpha" evidence="18">
    <location>
        <begin position="122"/>
        <end position="179"/>
    </location>
</feature>
<feature type="binding site" evidence="15">
    <location>
        <begin position="511"/>
        <end position="515"/>
    </location>
    <ligand>
        <name>substrate</name>
    </ligand>
</feature>
<dbReference type="PANTHER" id="PTHR45955">
    <property type="entry name" value="PHOSPHOACETYLGLUCOSAMINE MUTASE"/>
    <property type="match status" value="1"/>
</dbReference>
<dbReference type="Gene3D" id="3.40.120.10">
    <property type="entry name" value="Alpha-D-Glucose-1,6-Bisphosphate, subunit A, domain 3"/>
    <property type="match status" value="3"/>
</dbReference>
<comment type="pathway">
    <text evidence="2 13">Nucleotide-sugar biosynthesis; UDP-N-acetyl-alpha-D-glucosamine biosynthesis; N-acetyl-alpha-D-glucosamine 1-phosphate from alpha-D-glucosamine 6-phosphate (route I): step 2/2.</text>
</comment>
<evidence type="ECO:0000259" key="18">
    <source>
        <dbReference type="Pfam" id="PF02878"/>
    </source>
</evidence>
<dbReference type="CDD" id="cd03086">
    <property type="entry name" value="PGM3"/>
    <property type="match status" value="1"/>
</dbReference>
<keyword evidence="10" id="KW-0119">Carbohydrate metabolism</keyword>
<feature type="binding site" description="via phosphate group" evidence="16">
    <location>
        <position position="72"/>
    </location>
    <ligand>
        <name>Mg(2+)</name>
        <dbReference type="ChEBI" id="CHEBI:18420"/>
    </ligand>
</feature>
<evidence type="ECO:0000313" key="21">
    <source>
        <dbReference type="EMBL" id="CRZ09912.1"/>
    </source>
</evidence>
<dbReference type="GO" id="GO:0046872">
    <property type="term" value="F:metal ion binding"/>
    <property type="evidence" value="ECO:0007669"/>
    <property type="project" value="UniProtKB-KW"/>
</dbReference>
<organism evidence="21">
    <name type="scientific">Spongospora subterranea</name>
    <dbReference type="NCBI Taxonomy" id="70186"/>
    <lineage>
        <taxon>Eukaryota</taxon>
        <taxon>Sar</taxon>
        <taxon>Rhizaria</taxon>
        <taxon>Endomyxa</taxon>
        <taxon>Phytomyxea</taxon>
        <taxon>Plasmodiophorida</taxon>
        <taxon>Plasmodiophoridae</taxon>
        <taxon>Spongospora</taxon>
    </lineage>
</organism>
<evidence type="ECO:0000256" key="8">
    <source>
        <dbReference type="ARBA" id="ARBA00022990"/>
    </source>
</evidence>
<evidence type="ECO:0000256" key="12">
    <source>
        <dbReference type="ARBA" id="ARBA00070218"/>
    </source>
</evidence>
<feature type="binding site" evidence="16">
    <location>
        <position position="294"/>
    </location>
    <ligand>
        <name>Mg(2+)</name>
        <dbReference type="ChEBI" id="CHEBI:18420"/>
    </ligand>
</feature>
<feature type="binding site" evidence="15">
    <location>
        <position position="520"/>
    </location>
    <ligand>
        <name>substrate</name>
    </ligand>
</feature>
<dbReference type="GO" id="GO:0005975">
    <property type="term" value="P:carbohydrate metabolic process"/>
    <property type="evidence" value="ECO:0007669"/>
    <property type="project" value="InterPro"/>
</dbReference>
<dbReference type="AlphaFoldDB" id="A0A0H5R877"/>
<evidence type="ECO:0000256" key="5">
    <source>
        <dbReference type="ARBA" id="ARBA00022553"/>
    </source>
</evidence>
<dbReference type="FunFam" id="3.30.310.50:FF:000003">
    <property type="entry name" value="Phosphoacetylglucosamine mutase"/>
    <property type="match status" value="1"/>
</dbReference>
<feature type="binding site" evidence="16">
    <location>
        <position position="290"/>
    </location>
    <ligand>
        <name>Mg(2+)</name>
        <dbReference type="ChEBI" id="CHEBI:18420"/>
    </ligand>
</feature>
<comment type="cofactor">
    <cofactor evidence="13 16">
        <name>Mg(2+)</name>
        <dbReference type="ChEBI" id="CHEBI:18420"/>
    </cofactor>
    <text evidence="13 16">Binds 1 Mg(2+) ion per subunit.</text>
</comment>
<dbReference type="Gene3D" id="3.30.310.50">
    <property type="entry name" value="Alpha-D-phosphohexomutase, C-terminal domain"/>
    <property type="match status" value="1"/>
</dbReference>
<feature type="domain" description="Phosphoacetylglucosamine mutase AMG1" evidence="19">
    <location>
        <begin position="311"/>
        <end position="447"/>
    </location>
</feature>
<dbReference type="SUPFAM" id="SSF55957">
    <property type="entry name" value="Phosphoglucomutase, C-terminal domain"/>
    <property type="match status" value="1"/>
</dbReference>
<evidence type="ECO:0000256" key="9">
    <source>
        <dbReference type="ARBA" id="ARBA00023235"/>
    </source>
</evidence>
<dbReference type="InterPro" id="IPR036900">
    <property type="entry name" value="A-D-PHexomutase_C_sf"/>
</dbReference>
<dbReference type="InterPro" id="IPR016657">
    <property type="entry name" value="PAGM"/>
</dbReference>
<feature type="active site" description="Phosphoserine intermediate" evidence="14">
    <location>
        <position position="72"/>
    </location>
</feature>
<evidence type="ECO:0000256" key="7">
    <source>
        <dbReference type="ARBA" id="ARBA00022842"/>
    </source>
</evidence>
<accession>A0A0H5R877</accession>
<protein>
    <recommendedName>
        <fullName evidence="12 13">Phosphoacetylglucosamine mutase</fullName>
        <shortName evidence="13">PAGM</shortName>
        <ecNumber evidence="4 13">5.4.2.3</ecNumber>
    </recommendedName>
    <alternativeName>
        <fullName evidence="13">Acetylglucosamine phosphomutase</fullName>
    </alternativeName>
    <alternativeName>
        <fullName evidence="13">N-acetylglucosamine-phosphate mutase</fullName>
    </alternativeName>
</protein>
<dbReference type="PIRSF" id="PIRSF016408">
    <property type="entry name" value="PAGM"/>
    <property type="match status" value="1"/>
</dbReference>
<dbReference type="EC" id="5.4.2.3" evidence="4 13"/>
<comment type="catalytic activity">
    <reaction evidence="1 13">
        <text>N-acetyl-alpha-D-glucosamine 1-phosphate = N-acetyl-D-glucosamine 6-phosphate</text>
        <dbReference type="Rhea" id="RHEA:23804"/>
        <dbReference type="ChEBI" id="CHEBI:57513"/>
        <dbReference type="ChEBI" id="CHEBI:57776"/>
        <dbReference type="EC" id="5.4.2.3"/>
    </reaction>
</comment>
<dbReference type="InterPro" id="IPR016055">
    <property type="entry name" value="A-D-PHexomutase_a/b/a-I/II/III"/>
</dbReference>
<keyword evidence="9 13" id="KW-0413">Isomerase</keyword>
<dbReference type="FunFam" id="3.40.120.10:FF:000013">
    <property type="entry name" value="Phosphoacetylglucosamine mutase"/>
    <property type="match status" value="1"/>
</dbReference>
<dbReference type="InterPro" id="IPR005844">
    <property type="entry name" value="A-D-PHexomutase_a/b/a-I"/>
</dbReference>
<evidence type="ECO:0000256" key="1">
    <source>
        <dbReference type="ARBA" id="ARBA00000558"/>
    </source>
</evidence>
<keyword evidence="7 13" id="KW-0460">Magnesium</keyword>
<comment type="function">
    <text evidence="11">Catalyzes the conversion of GlcNAc-6-P into GlcNAc-1-P during the synthesis of uridine diphosphate/UDP-GlcNAc, a sugar nucleotide critical to multiple glycosylation pathways including protein N- and O-glycosylation.</text>
</comment>
<dbReference type="FunFam" id="3.40.120.10:FF:000015">
    <property type="entry name" value="Phosphoacetylglucosamine mutase"/>
    <property type="match status" value="1"/>
</dbReference>
<evidence type="ECO:0000256" key="4">
    <source>
        <dbReference type="ARBA" id="ARBA00012731"/>
    </source>
</evidence>
<keyword evidence="5" id="KW-0597">Phosphoprotein</keyword>
<dbReference type="InterPro" id="IPR049022">
    <property type="entry name" value="AMG1_III"/>
</dbReference>
<dbReference type="Pfam" id="PF21405">
    <property type="entry name" value="AMG1_II"/>
    <property type="match status" value="1"/>
</dbReference>
<feature type="domain" description="Alpha-D-phosphohexomutase C-terminal" evidence="17">
    <location>
        <begin position="486"/>
        <end position="538"/>
    </location>
</feature>
<dbReference type="Pfam" id="PF02878">
    <property type="entry name" value="PGM_PMM_I"/>
    <property type="match status" value="1"/>
</dbReference>
<evidence type="ECO:0000259" key="19">
    <source>
        <dbReference type="Pfam" id="PF21404"/>
    </source>
</evidence>
<dbReference type="UniPathway" id="UPA00113">
    <property type="reaction ID" value="UER00530"/>
</dbReference>
<dbReference type="InterPro" id="IPR005843">
    <property type="entry name" value="A-D-PHexomutase_C"/>
</dbReference>
<evidence type="ECO:0000256" key="6">
    <source>
        <dbReference type="ARBA" id="ARBA00022723"/>
    </source>
</evidence>
<sequence length="549" mass="59502">MAGSFESTVAELTKKYPRFILDGKPYRYQYGTAGFRDVAERLPSAMVRVGILAALESKCFGGKVVGVVVTASHNQGSDNGAKIMDYQGEMISHLWEEFASVLANADEGEGVVKAVKDFAASQGIDFASPSTVFVGRDTRESSPYLQDCVIKGASALGSCVFDHGQVTTPQLHWVVRAFNEDSKRFSPLSESTRDDLQVYNKNLSESIGELLDGPVEELTVDCANGIGAVALEKLKPFISKFIPLRLMNASVKDFAKLNHNVGAEHVQKNRKLPEGVDPSKDQSRRFASIDGDADRVVFFYVDSNQQLCLLDGDKIIALVATYFKQLVDMAQLDLKIGIVQTAYANGASTIYLSKVLKVPVACVPTGVKFLHHKAAEFDIGIYFEANGHGTAIFSPSAISKIVAVSQQSSSPTVKKAANRLLAFSRLINQAVGDAISDILLVEVTLASLKLTMPAWNSFYADFPSHQSKVKVKDRSVVITTDAERRVQSPSKLQEAIDAAVSKFQLGRAFVRPSGTEDVIRTYAEAATEAEAKQLGEMVGKAVFDYAGGV</sequence>
<dbReference type="GO" id="GO:0004610">
    <property type="term" value="F:phosphoacetylglucosamine mutase activity"/>
    <property type="evidence" value="ECO:0007669"/>
    <property type="project" value="UniProtKB-UniRule"/>
</dbReference>
<evidence type="ECO:0000256" key="15">
    <source>
        <dbReference type="PIRSR" id="PIRSR016408-2"/>
    </source>
</evidence>
<dbReference type="InterPro" id="IPR049023">
    <property type="entry name" value="AMG1_II"/>
</dbReference>
<dbReference type="GO" id="GO:0006048">
    <property type="term" value="P:UDP-N-acetylglucosamine biosynthetic process"/>
    <property type="evidence" value="ECO:0007669"/>
    <property type="project" value="UniProtKB-UniRule"/>
</dbReference>
<name>A0A0H5R877_9EUKA</name>
<comment type="similarity">
    <text evidence="3 13">Belongs to the phosphohexose mutase family.</text>
</comment>
<proteinExistence type="inferred from homology"/>
<keyword evidence="8" id="KW-0007">Acetylation</keyword>
<evidence type="ECO:0000256" key="11">
    <source>
        <dbReference type="ARBA" id="ARBA00060228"/>
    </source>
</evidence>
<dbReference type="Pfam" id="PF21404">
    <property type="entry name" value="AMG1_III"/>
    <property type="match status" value="1"/>
</dbReference>
<evidence type="ECO:0000259" key="20">
    <source>
        <dbReference type="Pfam" id="PF21405"/>
    </source>
</evidence>
<evidence type="ECO:0000256" key="2">
    <source>
        <dbReference type="ARBA" id="ARBA00004865"/>
    </source>
</evidence>
<evidence type="ECO:0000256" key="3">
    <source>
        <dbReference type="ARBA" id="ARBA00010231"/>
    </source>
</evidence>
<dbReference type="PANTHER" id="PTHR45955:SF1">
    <property type="entry name" value="PHOSPHOACETYLGLUCOSAMINE MUTASE"/>
    <property type="match status" value="1"/>
</dbReference>
<dbReference type="Pfam" id="PF00408">
    <property type="entry name" value="PGM_PMM_IV"/>
    <property type="match status" value="1"/>
</dbReference>
<feature type="domain" description="Phosphoacetylglucosamine mutase AMG1" evidence="20">
    <location>
        <begin position="215"/>
        <end position="297"/>
    </location>
</feature>
<feature type="binding site" evidence="16">
    <location>
        <position position="292"/>
    </location>
    <ligand>
        <name>Mg(2+)</name>
        <dbReference type="ChEBI" id="CHEBI:18420"/>
    </ligand>
</feature>
<evidence type="ECO:0000256" key="10">
    <source>
        <dbReference type="ARBA" id="ARBA00023277"/>
    </source>
</evidence>
<evidence type="ECO:0000256" key="16">
    <source>
        <dbReference type="PIRSR" id="PIRSR016408-3"/>
    </source>
</evidence>
<evidence type="ECO:0000256" key="13">
    <source>
        <dbReference type="PIRNR" id="PIRNR016408"/>
    </source>
</evidence>
<feature type="binding site" evidence="15">
    <location>
        <begin position="384"/>
        <end position="386"/>
    </location>
    <ligand>
        <name>substrate</name>
    </ligand>
</feature>
<evidence type="ECO:0000256" key="14">
    <source>
        <dbReference type="PIRSR" id="PIRSR016408-1"/>
    </source>
</evidence>
<keyword evidence="6 13" id="KW-0479">Metal-binding</keyword>
<reference evidence="21" key="1">
    <citation type="submission" date="2015-04" db="EMBL/GenBank/DDBJ databases">
        <title>The genome sequence of the plant pathogenic Rhizarian Plasmodiophora brassicae reveals insights in its biotrophic life cycle and the origin of chitin synthesis.</title>
        <authorList>
            <person name="Schwelm A."/>
            <person name="Fogelqvist J."/>
            <person name="Knaust A."/>
            <person name="Julke S."/>
            <person name="Lilja T."/>
            <person name="Dhandapani V."/>
            <person name="Bonilla-Rosso G."/>
            <person name="Karlsson M."/>
            <person name="Shevchenko A."/>
            <person name="Choi S.R."/>
            <person name="Kim H.G."/>
            <person name="Park J.Y."/>
            <person name="Lim Y.P."/>
            <person name="Ludwig-Muller J."/>
            <person name="Dixelius C."/>
        </authorList>
    </citation>
    <scope>NUCLEOTIDE SEQUENCE</scope>
    <source>
        <tissue evidence="21">Potato root galls</tissue>
    </source>
</reference>
<dbReference type="SUPFAM" id="SSF53738">
    <property type="entry name" value="Phosphoglucomutase, first 3 domains"/>
    <property type="match status" value="3"/>
</dbReference>
<dbReference type="EMBL" id="HACM01009470">
    <property type="protein sequence ID" value="CRZ09912.1"/>
    <property type="molecule type" value="Transcribed_RNA"/>
</dbReference>
<evidence type="ECO:0000259" key="17">
    <source>
        <dbReference type="Pfam" id="PF00408"/>
    </source>
</evidence>